<reference evidence="2" key="1">
    <citation type="submission" date="2021-01" db="EMBL/GenBank/DDBJ databases">
        <title>Whole genome shotgun sequence of Virgisporangium ochraceum NBRC 16418.</title>
        <authorList>
            <person name="Komaki H."/>
            <person name="Tamura T."/>
        </authorList>
    </citation>
    <scope>NUCLEOTIDE SEQUENCE</scope>
    <source>
        <strain evidence="2">NBRC 16418</strain>
    </source>
</reference>
<dbReference type="InterPro" id="IPR045528">
    <property type="entry name" value="DO-GTPase2"/>
</dbReference>
<gene>
    <name evidence="2" type="ORF">Voc01_054390</name>
</gene>
<keyword evidence="3" id="KW-1185">Reference proteome</keyword>
<accession>A0A8J3ZX30</accession>
<dbReference type="Proteomes" id="UP000635606">
    <property type="component" value="Unassembled WGS sequence"/>
</dbReference>
<comment type="caution">
    <text evidence="2">The sequence shown here is derived from an EMBL/GenBank/DDBJ whole genome shotgun (WGS) entry which is preliminary data.</text>
</comment>
<name>A0A8J3ZX30_9ACTN</name>
<sequence length="358" mass="39271">MTAAESRRAPSPAPATTERTVTVTMLGAPSCGKTTYMLATYATLSRGVSAFSLVEQDHDRDKDLGDAWDRLTREGVLPLPTDETPQHHLFAFNYGATELMRLAWTDFRGGAMDARLSDAQAGDAAELVARLAGSDSIYLVLDSDHLVGRADGLTQLSMARRMTSLVRRAFQERLCRHLPLPSLAVLLTKADLLTMYGDDTPAADRLDRAHGQVRDLLPVMTMPGVTAVVCPVMVGQFGEANATRVDPRTITPKDLHLPVLFTAEQWLRRDAARYAAQAHALAAERQDLTVVSTELQSRFLHGLRHGGRIREAQTRLGYLGDAERQAWAAAYVRGQWADLIAGELREVPVYIGGVRRDA</sequence>
<dbReference type="RefSeq" id="WP_203930419.1">
    <property type="nucleotide sequence ID" value="NZ_BOPH01000081.1"/>
</dbReference>
<organism evidence="2 3">
    <name type="scientific">Virgisporangium ochraceum</name>
    <dbReference type="NCBI Taxonomy" id="65505"/>
    <lineage>
        <taxon>Bacteria</taxon>
        <taxon>Bacillati</taxon>
        <taxon>Actinomycetota</taxon>
        <taxon>Actinomycetes</taxon>
        <taxon>Micromonosporales</taxon>
        <taxon>Micromonosporaceae</taxon>
        <taxon>Virgisporangium</taxon>
    </lineage>
</organism>
<proteinExistence type="predicted"/>
<evidence type="ECO:0000313" key="2">
    <source>
        <dbReference type="EMBL" id="GIJ70522.1"/>
    </source>
</evidence>
<protein>
    <recommendedName>
        <fullName evidence="1">Double-GTPase 2 domain-containing protein</fullName>
    </recommendedName>
</protein>
<dbReference type="AlphaFoldDB" id="A0A8J3ZX30"/>
<evidence type="ECO:0000313" key="3">
    <source>
        <dbReference type="Proteomes" id="UP000635606"/>
    </source>
</evidence>
<dbReference type="EMBL" id="BOPH01000081">
    <property type="protein sequence ID" value="GIJ70522.1"/>
    <property type="molecule type" value="Genomic_DNA"/>
</dbReference>
<dbReference type="Pfam" id="PF19993">
    <property type="entry name" value="DO-GTPase2"/>
    <property type="match status" value="1"/>
</dbReference>
<feature type="domain" description="Double-GTPase 2" evidence="1">
    <location>
        <begin position="23"/>
        <end position="213"/>
    </location>
</feature>
<evidence type="ECO:0000259" key="1">
    <source>
        <dbReference type="Pfam" id="PF19993"/>
    </source>
</evidence>